<dbReference type="eggNOG" id="COG3197">
    <property type="taxonomic scope" value="Bacteria"/>
</dbReference>
<dbReference type="HOGENOM" id="CLU_176840_1_1_4"/>
<keyword evidence="2" id="KW-0812">Transmembrane</keyword>
<dbReference type="NCBIfam" id="TIGR00847">
    <property type="entry name" value="ccoS"/>
    <property type="match status" value="1"/>
</dbReference>
<feature type="transmembrane region" description="Helical" evidence="2">
    <location>
        <begin position="6"/>
        <end position="26"/>
    </location>
</feature>
<feature type="compositionally biased region" description="Basic and acidic residues" evidence="1">
    <location>
        <begin position="68"/>
        <end position="78"/>
    </location>
</feature>
<reference evidence="3 4" key="1">
    <citation type="journal article" date="2012" name="J. Bacteriol.">
        <title>Complete genome sequence of phototrophic betaproteobacterium Rubrivivax gelatinosus IL144.</title>
        <authorList>
            <person name="Nagashima S."/>
            <person name="Kamimura A."/>
            <person name="Shimizu T."/>
            <person name="Nakamura-isaki S."/>
            <person name="Aono E."/>
            <person name="Sakamoto K."/>
            <person name="Ichikawa N."/>
            <person name="Nakazawa H."/>
            <person name="Sekine M."/>
            <person name="Yamazaki S."/>
            <person name="Fujita N."/>
            <person name="Shimada K."/>
            <person name="Hanada S."/>
            <person name="Nagashima K.V.P."/>
        </authorList>
    </citation>
    <scope>NUCLEOTIDE SEQUENCE [LARGE SCALE GENOMIC DNA]</scope>
    <source>
        <strain evidence="4">NBRC 100245 / IL144</strain>
    </source>
</reference>
<dbReference type="Pfam" id="PF03597">
    <property type="entry name" value="FixS"/>
    <property type="match status" value="1"/>
</dbReference>
<proteinExistence type="predicted"/>
<name>I0HU46_RUBGI</name>
<feature type="region of interest" description="Disordered" evidence="1">
    <location>
        <begin position="50"/>
        <end position="78"/>
    </location>
</feature>
<dbReference type="EMBL" id="AP012320">
    <property type="protein sequence ID" value="BAL96533.1"/>
    <property type="molecule type" value="Genomic_DNA"/>
</dbReference>
<organism evidence="3 4">
    <name type="scientific">Rubrivivax gelatinosus (strain NBRC 100245 / IL144)</name>
    <dbReference type="NCBI Taxonomy" id="983917"/>
    <lineage>
        <taxon>Bacteria</taxon>
        <taxon>Pseudomonadati</taxon>
        <taxon>Pseudomonadota</taxon>
        <taxon>Betaproteobacteria</taxon>
        <taxon>Burkholderiales</taxon>
        <taxon>Sphaerotilaceae</taxon>
        <taxon>Rubrivivax</taxon>
    </lineage>
</organism>
<evidence type="ECO:0000313" key="3">
    <source>
        <dbReference type="EMBL" id="BAL96533.1"/>
    </source>
</evidence>
<dbReference type="RefSeq" id="WP_014429394.1">
    <property type="nucleotide sequence ID" value="NC_017075.1"/>
</dbReference>
<evidence type="ECO:0000313" key="4">
    <source>
        <dbReference type="Proteomes" id="UP000007883"/>
    </source>
</evidence>
<accession>I0HU46</accession>
<dbReference type="KEGG" id="rge:RGE_31940"/>
<protein>
    <submittedName>
        <fullName evidence="3">Cytochrome oxidase maturation protein, cbb3-type CcoS</fullName>
    </submittedName>
</protein>
<evidence type="ECO:0000256" key="2">
    <source>
        <dbReference type="SAM" id="Phobius"/>
    </source>
</evidence>
<sequence>MDILYLLIPLSAVLVLIILGVFGWALHRGQFEDLEYEGERILQDDDGPVDSHQALSQIKPEQSSNLLPERREEKPYGS</sequence>
<dbReference type="Proteomes" id="UP000007883">
    <property type="component" value="Chromosome"/>
</dbReference>
<evidence type="ECO:0000256" key="1">
    <source>
        <dbReference type="SAM" id="MobiDB-lite"/>
    </source>
</evidence>
<dbReference type="AlphaFoldDB" id="I0HU46"/>
<keyword evidence="2" id="KW-1133">Transmembrane helix</keyword>
<feature type="compositionally biased region" description="Polar residues" evidence="1">
    <location>
        <begin position="53"/>
        <end position="66"/>
    </location>
</feature>
<dbReference type="PANTHER" id="PTHR41532">
    <property type="entry name" value="FIXS PROTEIN"/>
    <property type="match status" value="1"/>
</dbReference>
<dbReference type="STRING" id="983917.RGE_31940"/>
<dbReference type="PATRIC" id="fig|983917.3.peg.3119"/>
<gene>
    <name evidence="3" type="primary">ccoS</name>
    <name evidence="3" type="ordered locus">RGE_31940</name>
</gene>
<keyword evidence="2" id="KW-0472">Membrane</keyword>
<dbReference type="PANTHER" id="PTHR41532:SF1">
    <property type="entry name" value="FIXS PROTEIN"/>
    <property type="match status" value="1"/>
</dbReference>
<dbReference type="InterPro" id="IPR004714">
    <property type="entry name" value="Cyt_oxidase_maturation_cbb3"/>
</dbReference>
<keyword evidence="4" id="KW-1185">Reference proteome</keyword>